<name>A0A9W8BIZ7_9FUNG</name>
<keyword evidence="2" id="KW-0539">Nucleus</keyword>
<dbReference type="PROSITE" id="PS00463">
    <property type="entry name" value="ZN2_CY6_FUNGAL_1"/>
    <property type="match status" value="1"/>
</dbReference>
<reference evidence="5" key="1">
    <citation type="submission" date="2022-07" db="EMBL/GenBank/DDBJ databases">
        <title>Phylogenomic reconstructions and comparative analyses of Kickxellomycotina fungi.</title>
        <authorList>
            <person name="Reynolds N.K."/>
            <person name="Stajich J.E."/>
            <person name="Barry K."/>
            <person name="Grigoriev I.V."/>
            <person name="Crous P."/>
            <person name="Smith M.E."/>
        </authorList>
    </citation>
    <scope>NUCLEOTIDE SEQUENCE</scope>
    <source>
        <strain evidence="5">IMI 214461</strain>
    </source>
</reference>
<evidence type="ECO:0000313" key="5">
    <source>
        <dbReference type="EMBL" id="KAJ2003580.1"/>
    </source>
</evidence>
<protein>
    <recommendedName>
        <fullName evidence="4">Zn(2)-C6 fungal-type domain-containing protein</fullName>
    </recommendedName>
</protein>
<comment type="caution">
    <text evidence="5">The sequence shown here is derived from an EMBL/GenBank/DDBJ whole genome shotgun (WGS) entry which is preliminary data.</text>
</comment>
<dbReference type="PROSITE" id="PS50048">
    <property type="entry name" value="ZN2_CY6_FUNGAL_2"/>
    <property type="match status" value="1"/>
</dbReference>
<keyword evidence="1" id="KW-0479">Metal-binding</keyword>
<dbReference type="GO" id="GO:0000981">
    <property type="term" value="F:DNA-binding transcription factor activity, RNA polymerase II-specific"/>
    <property type="evidence" value="ECO:0007669"/>
    <property type="project" value="InterPro"/>
</dbReference>
<keyword evidence="6" id="KW-1185">Reference proteome</keyword>
<dbReference type="PANTHER" id="PTHR47659:SF4">
    <property type="entry name" value="ZN(II)2CYS6 TRANSCRIPTION FACTOR (EUROFUNG)"/>
    <property type="match status" value="1"/>
</dbReference>
<dbReference type="InterPro" id="IPR001138">
    <property type="entry name" value="Zn2Cys6_DnaBD"/>
</dbReference>
<feature type="region of interest" description="Disordered" evidence="3">
    <location>
        <begin position="1"/>
        <end position="24"/>
    </location>
</feature>
<dbReference type="EMBL" id="JANBQF010000211">
    <property type="protein sequence ID" value="KAJ2003580.1"/>
    <property type="molecule type" value="Genomic_DNA"/>
</dbReference>
<proteinExistence type="predicted"/>
<feature type="domain" description="Zn(2)-C6 fungal-type" evidence="4">
    <location>
        <begin position="27"/>
        <end position="56"/>
    </location>
</feature>
<dbReference type="CDD" id="cd00067">
    <property type="entry name" value="GAL4"/>
    <property type="match status" value="1"/>
</dbReference>
<dbReference type="Proteomes" id="UP001150907">
    <property type="component" value="Unassembled WGS sequence"/>
</dbReference>
<dbReference type="OrthoDB" id="1555531at2759"/>
<evidence type="ECO:0000256" key="2">
    <source>
        <dbReference type="ARBA" id="ARBA00023242"/>
    </source>
</evidence>
<organism evidence="5 6">
    <name type="scientific">Coemansia thaxteri</name>
    <dbReference type="NCBI Taxonomy" id="2663907"/>
    <lineage>
        <taxon>Eukaryota</taxon>
        <taxon>Fungi</taxon>
        <taxon>Fungi incertae sedis</taxon>
        <taxon>Zoopagomycota</taxon>
        <taxon>Kickxellomycotina</taxon>
        <taxon>Kickxellomycetes</taxon>
        <taxon>Kickxellales</taxon>
        <taxon>Kickxellaceae</taxon>
        <taxon>Coemansia</taxon>
    </lineage>
</organism>
<feature type="region of interest" description="Disordered" evidence="3">
    <location>
        <begin position="59"/>
        <end position="78"/>
    </location>
</feature>
<evidence type="ECO:0000259" key="4">
    <source>
        <dbReference type="PROSITE" id="PS50048"/>
    </source>
</evidence>
<evidence type="ECO:0000313" key="6">
    <source>
        <dbReference type="Proteomes" id="UP001150907"/>
    </source>
</evidence>
<evidence type="ECO:0000256" key="3">
    <source>
        <dbReference type="SAM" id="MobiDB-lite"/>
    </source>
</evidence>
<evidence type="ECO:0000256" key="1">
    <source>
        <dbReference type="ARBA" id="ARBA00022723"/>
    </source>
</evidence>
<sequence>MADSQRDSRSPAPARTGRGAKPHVRSACTNCKKAHLACDLQRPCRRCVSSGKCDTCKDVQHKKRGRPRSKDKKAPGPVSAMDAHMFQFPCAEPPTSYLFVTPELRCLRLEEEPHALLGYALLSLVNRSLTDFVSDADCPAVLAAFAALRHQLGCRTPPTHARTIDPAAFHTLPAASLLCRAAPDAYVDVRVRLRMVSGAYGQFFMHIYAGTTPTEPLSDTYYVCRIQRLDFLPSPDSDALSMASSWSSKLSTVSSSPTLTAVEPRPAALPSLAELLKSLDASHAPRFWPPAFDSSHCTSP</sequence>
<dbReference type="PANTHER" id="PTHR47659">
    <property type="entry name" value="ZN(II)2CYS6 TRANSCRIPTION FACTOR (EUROFUNG)-RELATED"/>
    <property type="match status" value="1"/>
</dbReference>
<accession>A0A9W8BIZ7</accession>
<dbReference type="InterPro" id="IPR050335">
    <property type="entry name" value="ERT1_acuK_gluconeogen_tf"/>
</dbReference>
<dbReference type="GO" id="GO:0008270">
    <property type="term" value="F:zinc ion binding"/>
    <property type="evidence" value="ECO:0007669"/>
    <property type="project" value="InterPro"/>
</dbReference>
<gene>
    <name evidence="5" type="ORF">H4R26_002991</name>
</gene>
<dbReference type="AlphaFoldDB" id="A0A9W8BIZ7"/>
<feature type="compositionally biased region" description="Basic residues" evidence="3">
    <location>
        <begin position="60"/>
        <end position="71"/>
    </location>
</feature>